<dbReference type="GO" id="GO:0016567">
    <property type="term" value="P:protein ubiquitination"/>
    <property type="evidence" value="ECO:0007669"/>
    <property type="project" value="UniProtKB-ARBA"/>
</dbReference>
<comment type="similarity">
    <text evidence="3">Belongs to the pex2/pex10/pex12 family.</text>
</comment>
<dbReference type="GO" id="GO:0008270">
    <property type="term" value="F:zinc ion binding"/>
    <property type="evidence" value="ECO:0007669"/>
    <property type="project" value="UniProtKB-KW"/>
</dbReference>
<dbReference type="Proteomes" id="UP000240883">
    <property type="component" value="Unassembled WGS sequence"/>
</dbReference>
<evidence type="ECO:0000256" key="9">
    <source>
        <dbReference type="ARBA" id="ARBA00022786"/>
    </source>
</evidence>
<evidence type="ECO:0000256" key="10">
    <source>
        <dbReference type="ARBA" id="ARBA00022833"/>
    </source>
</evidence>
<comment type="subcellular location">
    <subcellularLocation>
        <location evidence="1">Peroxisome membrane</location>
        <topology evidence="1">Multi-pass membrane protein</topology>
    </subcellularLocation>
</comment>
<organism evidence="17 18">
    <name type="scientific">Corynespora cassiicola Philippines</name>
    <dbReference type="NCBI Taxonomy" id="1448308"/>
    <lineage>
        <taxon>Eukaryota</taxon>
        <taxon>Fungi</taxon>
        <taxon>Dikarya</taxon>
        <taxon>Ascomycota</taxon>
        <taxon>Pezizomycotina</taxon>
        <taxon>Dothideomycetes</taxon>
        <taxon>Pleosporomycetidae</taxon>
        <taxon>Pleosporales</taxon>
        <taxon>Corynesporascaceae</taxon>
        <taxon>Corynespora</taxon>
    </lineage>
</organism>
<dbReference type="InterPro" id="IPR006845">
    <property type="entry name" value="Pex_N"/>
</dbReference>
<evidence type="ECO:0000256" key="3">
    <source>
        <dbReference type="ARBA" id="ARBA00008704"/>
    </source>
</evidence>
<dbReference type="GO" id="GO:0016562">
    <property type="term" value="P:protein import into peroxisome matrix, receptor recycling"/>
    <property type="evidence" value="ECO:0007669"/>
    <property type="project" value="UniProtKB-ARBA"/>
</dbReference>
<dbReference type="PANTHER" id="PTHR23350:SF4">
    <property type="entry name" value="PEROXISOME BIOGENESIS FACTOR 2"/>
    <property type="match status" value="1"/>
</dbReference>
<keyword evidence="18" id="KW-1185">Reference proteome</keyword>
<evidence type="ECO:0000256" key="11">
    <source>
        <dbReference type="ARBA" id="ARBA00022927"/>
    </source>
</evidence>
<dbReference type="GO" id="GO:0005778">
    <property type="term" value="C:peroxisomal membrane"/>
    <property type="evidence" value="ECO:0007669"/>
    <property type="project" value="UniProtKB-SubCell"/>
</dbReference>
<evidence type="ECO:0000256" key="6">
    <source>
        <dbReference type="ARBA" id="ARBA00022692"/>
    </source>
</evidence>
<keyword evidence="13" id="KW-0472">Membrane</keyword>
<keyword evidence="12" id="KW-1133">Transmembrane helix</keyword>
<dbReference type="STRING" id="1448308.A0A2T2NIK1"/>
<feature type="region of interest" description="Disordered" evidence="15">
    <location>
        <begin position="468"/>
        <end position="540"/>
    </location>
</feature>
<accession>A0A2T2NIK1</accession>
<keyword evidence="11" id="KW-0653">Protein transport</keyword>
<evidence type="ECO:0000256" key="1">
    <source>
        <dbReference type="ARBA" id="ARBA00004585"/>
    </source>
</evidence>
<dbReference type="AlphaFoldDB" id="A0A2T2NIK1"/>
<evidence type="ECO:0000256" key="13">
    <source>
        <dbReference type="ARBA" id="ARBA00023136"/>
    </source>
</evidence>
<evidence type="ECO:0000256" key="14">
    <source>
        <dbReference type="ARBA" id="ARBA00023140"/>
    </source>
</evidence>
<keyword evidence="10" id="KW-0862">Zinc</keyword>
<protein>
    <recommendedName>
        <fullName evidence="16">Pex N-terminal domain-containing protein</fullName>
    </recommendedName>
</protein>
<keyword evidence="6" id="KW-0812">Transmembrane</keyword>
<gene>
    <name evidence="17" type="ORF">BS50DRAFT_575312</name>
</gene>
<evidence type="ECO:0000256" key="8">
    <source>
        <dbReference type="ARBA" id="ARBA00022771"/>
    </source>
</evidence>
<name>A0A2T2NIK1_CORCC</name>
<sequence>MPSAVPSADFAAAQERIAARRAQRAAHNRSRHESAAPSAARAISRLPFPFSRLGSTGLSVWDAIKGREGTRPEFRVGQVDAELLDEELLELLKGQVGEGLKYFGNHITESYTPEILLGLRLILFKLSIWNNNASYGAHLQGLRYTDARSNSPARPPPKPWQKAAYGAITIGGRYAWTKWEEYLLATSEDYTREPSPALQLASRMTDYANSAHDMASLASFLVFLLNGRYRTLTDRLLRLRLAPTSHSTSREVSFEYLNRQLVWHAFTEFLLFLLPLVGISRWRRILSRSWRNLKSALLSLLGRRSANTTKDARDADDSAPAGELGFLPERTCAICYRDQNPTTASEADVMAQSAGGGGVVGSAATDITNPYEAVPCGCIYCFACLAQRIANEEGEGWTCLRCGESVAECRPWNGDVLEASPPAHSQHAIPHHGHKSVGFASVGGAAAAAAAAAAQAEAEGVDEKALLREVDPMPEVEISGSTAEEEGRMGLEGTRGLDLGSALDESAEWARASDDSSDDEQSEEYDEDEEEEGEELEYDM</sequence>
<evidence type="ECO:0000256" key="4">
    <source>
        <dbReference type="ARBA" id="ARBA00022448"/>
    </source>
</evidence>
<keyword evidence="14" id="KW-0576">Peroxisome</keyword>
<evidence type="ECO:0000313" key="18">
    <source>
        <dbReference type="Proteomes" id="UP000240883"/>
    </source>
</evidence>
<dbReference type="Pfam" id="PF04757">
    <property type="entry name" value="Pex2_Pex12"/>
    <property type="match status" value="1"/>
</dbReference>
<evidence type="ECO:0000259" key="16">
    <source>
        <dbReference type="Pfam" id="PF04757"/>
    </source>
</evidence>
<evidence type="ECO:0000256" key="12">
    <source>
        <dbReference type="ARBA" id="ARBA00022989"/>
    </source>
</evidence>
<keyword evidence="4" id="KW-0813">Transport</keyword>
<proteinExistence type="inferred from homology"/>
<keyword evidence="8" id="KW-0863">Zinc-finger</keyword>
<evidence type="ECO:0000256" key="15">
    <source>
        <dbReference type="SAM" id="MobiDB-lite"/>
    </source>
</evidence>
<dbReference type="OrthoDB" id="1701437at2759"/>
<evidence type="ECO:0000313" key="17">
    <source>
        <dbReference type="EMBL" id="PSN65265.1"/>
    </source>
</evidence>
<dbReference type="PANTHER" id="PTHR23350">
    <property type="entry name" value="PEROXISOME ASSEMBLY PROTEIN 10"/>
    <property type="match status" value="1"/>
</dbReference>
<keyword evidence="7" id="KW-0479">Metal-binding</keyword>
<reference evidence="17 18" key="1">
    <citation type="journal article" date="2018" name="Front. Microbiol.">
        <title>Genome-Wide Analysis of Corynespora cassiicola Leaf Fall Disease Putative Effectors.</title>
        <authorList>
            <person name="Lopez D."/>
            <person name="Ribeiro S."/>
            <person name="Label P."/>
            <person name="Fumanal B."/>
            <person name="Venisse J.S."/>
            <person name="Kohler A."/>
            <person name="de Oliveira R.R."/>
            <person name="Labutti K."/>
            <person name="Lipzen A."/>
            <person name="Lail K."/>
            <person name="Bauer D."/>
            <person name="Ohm R.A."/>
            <person name="Barry K.W."/>
            <person name="Spatafora J."/>
            <person name="Grigoriev I.V."/>
            <person name="Martin F.M."/>
            <person name="Pujade-Renaud V."/>
        </authorList>
    </citation>
    <scope>NUCLEOTIDE SEQUENCE [LARGE SCALE GENOMIC DNA]</scope>
    <source>
        <strain evidence="17 18">Philippines</strain>
    </source>
</reference>
<feature type="domain" description="Pex N-terminal" evidence="16">
    <location>
        <begin position="85"/>
        <end position="281"/>
    </location>
</feature>
<feature type="compositionally biased region" description="Acidic residues" evidence="15">
    <location>
        <begin position="515"/>
        <end position="540"/>
    </location>
</feature>
<evidence type="ECO:0000256" key="7">
    <source>
        <dbReference type="ARBA" id="ARBA00022723"/>
    </source>
</evidence>
<keyword evidence="5" id="KW-0808">Transferase</keyword>
<evidence type="ECO:0000256" key="5">
    <source>
        <dbReference type="ARBA" id="ARBA00022679"/>
    </source>
</evidence>
<dbReference type="EMBL" id="KZ678137">
    <property type="protein sequence ID" value="PSN65265.1"/>
    <property type="molecule type" value="Genomic_DNA"/>
</dbReference>
<evidence type="ECO:0000256" key="2">
    <source>
        <dbReference type="ARBA" id="ARBA00004906"/>
    </source>
</evidence>
<keyword evidence="9" id="KW-0833">Ubl conjugation pathway</keyword>
<dbReference type="InterPro" id="IPR025654">
    <property type="entry name" value="PEX2/10"/>
</dbReference>
<comment type="pathway">
    <text evidence="2">Protein modification; protein ubiquitination.</text>
</comment>
<dbReference type="GO" id="GO:0016740">
    <property type="term" value="F:transferase activity"/>
    <property type="evidence" value="ECO:0007669"/>
    <property type="project" value="UniProtKB-KW"/>
</dbReference>